<proteinExistence type="predicted"/>
<gene>
    <name evidence="2" type="ORF">F7R07_02550</name>
</gene>
<dbReference type="EMBL" id="VZPH01000019">
    <property type="protein sequence ID" value="KAB0562660.1"/>
    <property type="molecule type" value="Genomic_DNA"/>
</dbReference>
<sequence>MGRKVERKTQPAPATDPGADDLQILHPERTLKVQGRTVTMREYGFVEGLKLRATIQPFLDDLHAMVVNDRGLPPLDRIIGVLAAHHSLVAQLIAQAADVELEWIEKGLRARPGKDLMYLWWSVNGPFFVGEVMDRIATDRAEASLRAGQTSTHASSLEDTEPLPPSVE</sequence>
<protein>
    <submittedName>
        <fullName evidence="2">Uncharacterized protein</fullName>
    </submittedName>
</protein>
<dbReference type="AlphaFoldDB" id="A0A643ERW2"/>
<reference evidence="2" key="1">
    <citation type="submission" date="2019-09" db="EMBL/GenBank/DDBJ databases">
        <title>Draft genome sequences of 48 bacterial type strains from the CCUG.</title>
        <authorList>
            <person name="Tunovic T."/>
            <person name="Pineiro-Iglesias B."/>
            <person name="Unosson C."/>
            <person name="Inganas E."/>
            <person name="Ohlen M."/>
            <person name="Cardew S."/>
            <person name="Jensie-Markopoulos S."/>
            <person name="Salva-Serra F."/>
            <person name="Jaen-Luchoro D."/>
            <person name="Karlsson R."/>
            <person name="Svensson-Stadler L."/>
            <person name="Chun J."/>
            <person name="Moore E."/>
        </authorList>
    </citation>
    <scope>NUCLEOTIDE SEQUENCE</scope>
    <source>
        <strain evidence="2">CCUG 551</strain>
    </source>
</reference>
<feature type="region of interest" description="Disordered" evidence="1">
    <location>
        <begin position="1"/>
        <end position="21"/>
    </location>
</feature>
<name>A0A643ERW2_PSEAI</name>
<evidence type="ECO:0000256" key="1">
    <source>
        <dbReference type="SAM" id="MobiDB-lite"/>
    </source>
</evidence>
<dbReference type="InterPro" id="IPR046583">
    <property type="entry name" value="DUF6631"/>
</dbReference>
<dbReference type="Pfam" id="PF20336">
    <property type="entry name" value="DUF6631"/>
    <property type="match status" value="1"/>
</dbReference>
<accession>A0A643ERW2</accession>
<evidence type="ECO:0000313" key="2">
    <source>
        <dbReference type="EMBL" id="KAB0562660.1"/>
    </source>
</evidence>
<organism evidence="2">
    <name type="scientific">Pseudomonas aeruginosa</name>
    <dbReference type="NCBI Taxonomy" id="287"/>
    <lineage>
        <taxon>Bacteria</taxon>
        <taxon>Pseudomonadati</taxon>
        <taxon>Pseudomonadota</taxon>
        <taxon>Gammaproteobacteria</taxon>
        <taxon>Pseudomonadales</taxon>
        <taxon>Pseudomonadaceae</taxon>
        <taxon>Pseudomonas</taxon>
    </lineage>
</organism>
<dbReference type="RefSeq" id="WP_043502529.1">
    <property type="nucleotide sequence ID" value="NZ_CP131788.1"/>
</dbReference>
<comment type="caution">
    <text evidence="2">The sequence shown here is derived from an EMBL/GenBank/DDBJ whole genome shotgun (WGS) entry which is preliminary data.</text>
</comment>
<feature type="compositionally biased region" description="Polar residues" evidence="1">
    <location>
        <begin position="147"/>
        <end position="157"/>
    </location>
</feature>
<feature type="region of interest" description="Disordered" evidence="1">
    <location>
        <begin position="144"/>
        <end position="168"/>
    </location>
</feature>